<feature type="region of interest" description="Disordered" evidence="7">
    <location>
        <begin position="17"/>
        <end position="124"/>
    </location>
</feature>
<feature type="compositionally biased region" description="Polar residues" evidence="7">
    <location>
        <begin position="3042"/>
        <end position="3059"/>
    </location>
</feature>
<accession>A0AAN8M6I2</accession>
<organism evidence="9 10">
    <name type="scientific">Coregonus suidteri</name>
    <dbReference type="NCBI Taxonomy" id="861788"/>
    <lineage>
        <taxon>Eukaryota</taxon>
        <taxon>Metazoa</taxon>
        <taxon>Chordata</taxon>
        <taxon>Craniata</taxon>
        <taxon>Vertebrata</taxon>
        <taxon>Euteleostomi</taxon>
        <taxon>Actinopterygii</taxon>
        <taxon>Neopterygii</taxon>
        <taxon>Teleostei</taxon>
        <taxon>Protacanthopterygii</taxon>
        <taxon>Salmoniformes</taxon>
        <taxon>Salmonidae</taxon>
        <taxon>Coregoninae</taxon>
        <taxon>Coregonus</taxon>
    </lineage>
</organism>
<feature type="region of interest" description="Disordered" evidence="7">
    <location>
        <begin position="3126"/>
        <end position="3185"/>
    </location>
</feature>
<dbReference type="Pfam" id="PF10495">
    <property type="entry name" value="PACT_coil_coil"/>
    <property type="match status" value="1"/>
</dbReference>
<feature type="compositionally biased region" description="Basic and acidic residues" evidence="7">
    <location>
        <begin position="1290"/>
        <end position="1303"/>
    </location>
</feature>
<evidence type="ECO:0000256" key="6">
    <source>
        <dbReference type="SAM" id="Coils"/>
    </source>
</evidence>
<protein>
    <recommendedName>
        <fullName evidence="8">Pericentrin/AKAP-450 centrosomal targeting domain-containing protein</fullName>
    </recommendedName>
</protein>
<feature type="region of interest" description="Disordered" evidence="7">
    <location>
        <begin position="1727"/>
        <end position="1775"/>
    </location>
</feature>
<dbReference type="GO" id="GO:0005737">
    <property type="term" value="C:cytoplasm"/>
    <property type="evidence" value="ECO:0007669"/>
    <property type="project" value="UniProtKB-ARBA"/>
</dbReference>
<evidence type="ECO:0000256" key="7">
    <source>
        <dbReference type="SAM" id="MobiDB-lite"/>
    </source>
</evidence>
<feature type="region of interest" description="Disordered" evidence="7">
    <location>
        <begin position="2467"/>
        <end position="2493"/>
    </location>
</feature>
<feature type="region of interest" description="Disordered" evidence="7">
    <location>
        <begin position="1878"/>
        <end position="1924"/>
    </location>
</feature>
<feature type="compositionally biased region" description="Basic and acidic residues" evidence="7">
    <location>
        <begin position="1214"/>
        <end position="1228"/>
    </location>
</feature>
<feature type="compositionally biased region" description="Basic and acidic residues" evidence="7">
    <location>
        <begin position="1263"/>
        <end position="1282"/>
    </location>
</feature>
<feature type="compositionally biased region" description="Polar residues" evidence="7">
    <location>
        <begin position="2230"/>
        <end position="2239"/>
    </location>
</feature>
<feature type="region of interest" description="Disordered" evidence="7">
    <location>
        <begin position="3497"/>
        <end position="3578"/>
    </location>
</feature>
<feature type="compositionally biased region" description="Polar residues" evidence="7">
    <location>
        <begin position="3497"/>
        <end position="3516"/>
    </location>
</feature>
<feature type="region of interest" description="Disordered" evidence="7">
    <location>
        <begin position="1080"/>
        <end position="1116"/>
    </location>
</feature>
<dbReference type="PANTHER" id="PTHR44981:SF1">
    <property type="entry name" value="A-KINASE ANCHOR PROTEIN 9"/>
    <property type="match status" value="1"/>
</dbReference>
<evidence type="ECO:0000259" key="8">
    <source>
        <dbReference type="Pfam" id="PF10495"/>
    </source>
</evidence>
<proteinExistence type="predicted"/>
<feature type="coiled-coil region" evidence="6">
    <location>
        <begin position="580"/>
        <end position="638"/>
    </location>
</feature>
<feature type="compositionally biased region" description="Basic and acidic residues" evidence="7">
    <location>
        <begin position="2467"/>
        <end position="2480"/>
    </location>
</feature>
<feature type="region of interest" description="Disordered" evidence="7">
    <location>
        <begin position="1651"/>
        <end position="1699"/>
    </location>
</feature>
<feature type="coiled-coil region" evidence="6">
    <location>
        <begin position="2576"/>
        <end position="2631"/>
    </location>
</feature>
<feature type="coiled-coil region" evidence="6">
    <location>
        <begin position="3637"/>
        <end position="3685"/>
    </location>
</feature>
<feature type="compositionally biased region" description="Basic and acidic residues" evidence="7">
    <location>
        <begin position="1763"/>
        <end position="1775"/>
    </location>
</feature>
<feature type="compositionally biased region" description="Basic and acidic residues" evidence="7">
    <location>
        <begin position="1651"/>
        <end position="1664"/>
    </location>
</feature>
<keyword evidence="3" id="KW-0597">Phosphoprotein</keyword>
<keyword evidence="2" id="KW-0963">Cytoplasm</keyword>
<feature type="region of interest" description="Disordered" evidence="7">
    <location>
        <begin position="3348"/>
        <end position="3389"/>
    </location>
</feature>
<evidence type="ECO:0000256" key="3">
    <source>
        <dbReference type="ARBA" id="ARBA00022553"/>
    </source>
</evidence>
<feature type="compositionally biased region" description="Basic and acidic residues" evidence="7">
    <location>
        <begin position="1080"/>
        <end position="1095"/>
    </location>
</feature>
<feature type="region of interest" description="Disordered" evidence="7">
    <location>
        <begin position="1789"/>
        <end position="1836"/>
    </location>
</feature>
<feature type="compositionally biased region" description="Polar residues" evidence="7">
    <location>
        <begin position="2643"/>
        <end position="2652"/>
    </location>
</feature>
<dbReference type="InterPro" id="IPR028745">
    <property type="entry name" value="AKAP9/Pericentrin"/>
</dbReference>
<feature type="compositionally biased region" description="Low complexity" evidence="7">
    <location>
        <begin position="2959"/>
        <end position="2983"/>
    </location>
</feature>
<comment type="caution">
    <text evidence="9">The sequence shown here is derived from an EMBL/GenBank/DDBJ whole genome shotgun (WGS) entry which is preliminary data.</text>
</comment>
<sequence length="4157" mass="471996">MSKRRWVEFKICQTISCSAPVSGRHRPPSPAAAATGTTVMEDEERQKKLEAGKAKLAEYRQKKAHADRQKKKQKKKKRRETDDDPGGDGPGRGEAEQELDQSVGEGSGGEVGEGTVEPDPPTTEFTFARTLRSGETVKHDQTYTIEPDSEVSTTAEDYSSEVNGCLEMTENPMETSKEFIWEEVDPVQQEVRGGRVQVMEEELAAKTLAVEELSRELEEFRAAFGTEGVQQLQDFKAALKQRDVIITQLTANLQQSRKEKDEAMREFLEMTEQSQKLHIQFQQLQAGETLRNTSHSSTAQDLLQAKQQLVQYQQQLEEMDSQVRGHQVMSKEQLLQVSQLQHRLNEADMVGRRTEESFAQRLNEKDLLISEQTAIITEHERTLTMLKVELTQVGRMTEETFAQKLNEKELLIAEQERVMSEHDSSLHQLKGELTASEKCLNDLNQQMTSKAQELESCKRDLESTKGELNSYRVELEGSKGELDSCRVELESCRIELESCRGELSASRQKERMSSSEIQQLMGTVEDLQKRRHQGSLSESDTLQRMEEDSARRLEHLRAELDEMYGEQIVQMKQELRLQHSAALERVTEQHREELELLRAQQPAPSPSPEVVIEHKGKIAELQQRLQEAHALREKDRQELTQVAQEKLNLQGQVVDLLQDLRSAHVKVEQASQNFSVHDRCRGELQRLQETIDDLKAQLAATAESAEEIEAKHESETTNYKIKLEMMEREKDAVLDRMAESQEAELERLRTQLLFSHEEELILLREDLQRESQVNAENLLNEVSIRHGQALAELRNGYEDERDELLHQIVALKDDLKMALHSSKAEELVAQLKELQVEVEELRKGGEEIVRMEKEIQLLLKNNELLENQSKEREKSWDNKWREQESENRILMETNNAMKEEVESKTKKCKSLTTENEQKQRQVVELQEEIEKQRNTFSFAEKNFEVNYQELKEEYTCLVEVKAQLEERILKETLVYESKLASVQSQIQELRENKETSKMEDSGGSSIEKGTTELMEKLKVALTEKKELAVRLSEVTEQLTVTEGELDELEGELSQVRRENKEVIARFENLEEELDRERETLKERKGEMEVQREEGGRAAQSQANLQQREQPVQSAAPACSIEDHHLQIESLKGEVDVLRSSLQAAEIERDRLRHTTEAQQQSQTLAPSAAPSQVSTVGEGPVERSSAVEPSASGSDRRKTQQRRGKKKRQSSAQSKEKREKEEVAERNEAGGSTAAAEREARPQMESQFPSSSQQRTGDEDSTDGYHGDGKRDGVGKQEKRVDGMACRADPVVKREEEDRDSETTEHVECRLQLEAQRISLSQMHAAQLELLREQTDAHACILEQELGHLKEPRDFTDDPKSSKYQNVVQVVSEECKKLILSFAKLFGEEFLEHLHPTDVEDWKIHSFEKEETRDPSAVLQEAKEMYIDLLQVKERIEQEHGRLLQLQSLLKADGNKIEVIQLAYDDLKRSSEEEIASLRRIIHSSITSTHNLDDLRELTTASPSSHTAEDIQKLRADVQQQRAQLEECHRLEVEHLRVYYQQQAKETEERYATELIVLQQVLEVTGTEAQFSLSSAAQLGLRTEDEDAEELKLVEEEALLVGLDAELHRPAKSMSLTAQLQALRRALYHKYLQEVAALKEQHCAELTRLREEREQEKREKVREEGAEEVWSQVKQDPEGINGGIRSIEGPSAEERRHQERVEEEIAKVIVQMSVEFAQQSELARIAKSARETTSAMQTQSEEDEEEEQQTPRTSLTKGISPEEVQRRFAEDKERLERELEERTAELRRIKEQLRRGGPGSEQKRGKKEDEEVRRKTAVGGKFSSQDGGDDSSCPDHQVITTERNLLRKANESLRQVLSDVLKTTAAAEETIGRHVEGLLVPPSSSQRPTWQRDAGGPFRPATGAAGDASTTESCQGSETGADNVSVWSGETETDEGLEMSQQMMTDSHSLLPGSELQLENEEYLMNISSRLQAAVEKLLVAITETTNQLEHARVTQTELMRESFRHNQEMGDLLQRQEDLQERLGEEGRAREQLALELHRAEGLIDGYTDERAALEEQVRQKGELQLSLEQELQVTSSRLHELEQERLQMQEEREILSRQQDAMREHAGPRELRLVEAAVDAAPEADLLEETEKLMAEKVEVQRQAEKESLDLLNQVKTLEAELEEQINRVIELEHARKTESGDLLQQIQALEKQLEKNRRFLDEQAIDREHERDVFQQEILKLEQQLKNSQKQQPGSEQRSREVDQLTQQLTEKADWCSELLLASEQLQREVGERNEEIDKLEDRIRELEEALLASTETVEDKRQLVSVSELGDASLEVQLQTEREALDRKEKEISNLEEQLEQFREELENKNDEVQQLHMQLEIQRKELSTQQQDLETKDRLLQVMEEKDREIKLLNEQMAKLQHTETAPDNKEIDAKDELLRELESQVECMRSEQQRLKRNSEEELEQLNAVIDKLQEELTNIERKQSSETDEELKGQLESQVRGPSKEEYDEMKQKMDLATQELDTIKAEHCSLLERYQCLQVSRLALAESEKEQSDNTAMELHDALREKTAEFLVVQAQIQALEQSTTSRVEELSRRVQELEACVRERDSELTRCRFLVERAQEDADELQRKVQDLEDKLRERVAAALVSQAQLGAVQQQSHLSQESKGQRTKESSHQDPQGQMEVLDFGFTGSSRAAEIQGAKQGPTGKVVLLTEKLRELEVGLSGMQKDQELQKQLLSSSEEEVLEYEKRLVVLMDLLNQMRTIKPGGQQRMFPAAETPSSGGNKPAISEMLQELQEVRDEASVTKEQLSSYRESSNKLQQELKAKEVAIAKLQEDLQRVSSGGGEAKVSELHRELKEVKEEAAATKEELSSYRERCDKLQELLQEREMTIAHLKGELDRASSEDDGAAASELLQELQEVRDEAAVTKEHLNSFRECSDKLQNELQVRDLSIAQLQEELQQLRVALAKTAESPSPLSPLSPSQSPSPQQHQPAPASNPKKKGGKPQDHRQGAKGKMAAAAKDKPSLSRKNSAAANQMTSDKSSGQSSGLNGSLPRTDTGTQTETFSSQTSGHPRSVSEEEVEEMIGEYQEKIVQMQELHAAEILDMEARHIAESEALKRDAQMLEEECKALKTVIEKLQRSHEAPSSRPERPAGSQFKDGYTSDSSSDWSQRTGYDLPNLQQEFRTTPEGARKETDDALPDKIKNLLREVHQEGMQVLSLSELPIPEGEADPASLLHHAQGWPKEREALLATVESLKALIAQMQTHSRETQTPGSADWRGELLGAVQQVFVRERSVLKSTLYARLDQLDTSDAIIHLNQLEHRLAEQDTHHRDAMGMLQAADRSSLLTEVLQLQAQLQQIQAQEPGRGGRSNQGVQPSVQPGVEQQRERGAPQSGLSGVQETPTLQQADRALLEELKGELAQTKLELETTLKAQHKHLKELDTIRTEVSQKAAEVNTLTDRLAGEQKKARELQWAIEKEKCKSDKKEEIESEELEDLKLALEEQQSHVAQLTSALDQERQSTSQLSVQAEQERSRLQTQASKLHVQLESERARAQELSSALGREKELRQHGSSWGESPEGEGAERGEDEVVGGTMSSEALLEGLRRELDEKHAQVVSLLDEVEAQKLAAVRWEQELTSAAQRSCQDQEALREARSQLESLGEQAQEAMAQLEREVQQGKRLEQEKEMLQEKVVRLGEMREVGGVGSSTQQQPDNQNQAVWRGKPTDRTRDWVFQQKPGDLLTIESSTPSLLEVTGTVGNLAPHHNPKHSDKVLGKLQLIAAKIQTMVSKGSGRLTTEVDSEGLLWLQTNIDEVITMLQQSPALPLVPESAALLAEGQSNSLTERLLRQNAELTGFVSRLTVEKNDLRNQALRLEDELRRYRQAGLGSGDSSSRRGGVDKQQEAASLLFSSERESWTRERSRLEKGLRLAQAEVTRLRGEIRTESLRDMTGPDTDNATLKRMYGKYLRSESFRKALIYQKKYLLLLLGGFQECEEATLSLIARMGGRPSHCSLESLTQCRRGLTRFRSAVRVSIALSRMRFLVKRWHKATGMSSITSSNMNRNGLGQSTGNEVRTDSPYLHPGSVEVYGERRAASRGRTGQDSPRSALSSAQHRFHMAGDPGPLTCSHLQNYDPDRALTDYISRLEALQRRLGSVQSGSSSYAQLHFGIRR</sequence>
<feature type="compositionally biased region" description="Polar residues" evidence="7">
    <location>
        <begin position="3149"/>
        <end position="3172"/>
    </location>
</feature>
<evidence type="ECO:0000256" key="5">
    <source>
        <dbReference type="ARBA" id="ARBA00023212"/>
    </source>
</evidence>
<feature type="compositionally biased region" description="Basic and acidic residues" evidence="7">
    <location>
        <begin position="1801"/>
        <end position="1814"/>
    </location>
</feature>
<feature type="region of interest" description="Disordered" evidence="7">
    <location>
        <begin position="1152"/>
        <end position="1303"/>
    </location>
</feature>
<dbReference type="GO" id="GO:0060090">
    <property type="term" value="F:molecular adaptor activity"/>
    <property type="evidence" value="ECO:0007669"/>
    <property type="project" value="InterPro"/>
</dbReference>
<evidence type="ECO:0000313" key="10">
    <source>
        <dbReference type="Proteomes" id="UP001356427"/>
    </source>
</evidence>
<feature type="coiled-coil region" evidence="6">
    <location>
        <begin position="3899"/>
        <end position="3926"/>
    </location>
</feature>
<feature type="compositionally biased region" description="Polar residues" evidence="7">
    <location>
        <begin position="3014"/>
        <end position="3028"/>
    </location>
</feature>
<dbReference type="GO" id="GO:0005813">
    <property type="term" value="C:centrosome"/>
    <property type="evidence" value="ECO:0007669"/>
    <property type="project" value="UniProtKB-SubCell"/>
</dbReference>
<feature type="compositionally biased region" description="Basic residues" evidence="7">
    <location>
        <begin position="68"/>
        <end position="78"/>
    </location>
</feature>
<feature type="region of interest" description="Disordered" evidence="7">
    <location>
        <begin position="4073"/>
        <end position="4108"/>
    </location>
</feature>
<evidence type="ECO:0000256" key="2">
    <source>
        <dbReference type="ARBA" id="ARBA00022490"/>
    </source>
</evidence>
<keyword evidence="4 6" id="KW-0175">Coiled coil</keyword>
<keyword evidence="10" id="KW-1185">Reference proteome</keyword>
<feature type="compositionally biased region" description="Polar residues" evidence="7">
    <location>
        <begin position="4084"/>
        <end position="4098"/>
    </location>
</feature>
<feature type="compositionally biased region" description="Basic and acidic residues" evidence="7">
    <location>
        <begin position="2653"/>
        <end position="2662"/>
    </location>
</feature>
<feature type="coiled-coil region" evidence="6">
    <location>
        <begin position="794"/>
        <end position="868"/>
    </location>
</feature>
<feature type="coiled-coil region" evidence="6">
    <location>
        <begin position="894"/>
        <end position="999"/>
    </location>
</feature>
<evidence type="ECO:0000313" key="9">
    <source>
        <dbReference type="EMBL" id="KAK6323834.1"/>
    </source>
</evidence>
<feature type="compositionally biased region" description="Low complexity" evidence="7">
    <location>
        <begin position="3029"/>
        <end position="3040"/>
    </location>
</feature>
<feature type="region of interest" description="Disordered" evidence="7">
    <location>
        <begin position="2228"/>
        <end position="2247"/>
    </location>
</feature>
<evidence type="ECO:0000256" key="1">
    <source>
        <dbReference type="ARBA" id="ARBA00004300"/>
    </source>
</evidence>
<name>A0AAN8M6I2_9TELE</name>
<feature type="compositionally biased region" description="Basic and acidic residues" evidence="7">
    <location>
        <begin position="3532"/>
        <end position="3541"/>
    </location>
</feature>
<feature type="compositionally biased region" description="Polar residues" evidence="7">
    <location>
        <begin position="1156"/>
        <end position="1175"/>
    </location>
</feature>
<dbReference type="PANTHER" id="PTHR44981">
    <property type="entry name" value="PERICENTRIN-LIKE PROTEIN, ISOFORM F"/>
    <property type="match status" value="1"/>
</dbReference>
<feature type="coiled-coil region" evidence="6">
    <location>
        <begin position="3843"/>
        <end position="3870"/>
    </location>
</feature>
<reference evidence="9 10" key="1">
    <citation type="submission" date="2021-04" db="EMBL/GenBank/DDBJ databases">
        <authorList>
            <person name="De Guttry C."/>
            <person name="Zahm M."/>
            <person name="Klopp C."/>
            <person name="Cabau C."/>
            <person name="Louis A."/>
            <person name="Berthelot C."/>
            <person name="Parey E."/>
            <person name="Roest Crollius H."/>
            <person name="Montfort J."/>
            <person name="Robinson-Rechavi M."/>
            <person name="Bucao C."/>
            <person name="Bouchez O."/>
            <person name="Gislard M."/>
            <person name="Lluch J."/>
            <person name="Milhes M."/>
            <person name="Lampietro C."/>
            <person name="Lopez Roques C."/>
            <person name="Donnadieu C."/>
            <person name="Braasch I."/>
            <person name="Desvignes T."/>
            <person name="Postlethwait J."/>
            <person name="Bobe J."/>
            <person name="Wedekind C."/>
            <person name="Guiguen Y."/>
        </authorList>
    </citation>
    <scope>NUCLEOTIDE SEQUENCE [LARGE SCALE GENOMIC DNA]</scope>
    <source>
        <strain evidence="9">Cs_M1</strain>
        <tissue evidence="9">Blood</tissue>
    </source>
</reference>
<dbReference type="Proteomes" id="UP001356427">
    <property type="component" value="Unassembled WGS sequence"/>
</dbReference>
<feature type="domain" description="Pericentrin/AKAP-450 centrosomal targeting" evidence="8">
    <location>
        <begin position="3951"/>
        <end position="4032"/>
    </location>
</feature>
<feature type="compositionally biased region" description="Acidic residues" evidence="7">
    <location>
        <begin position="3565"/>
        <end position="3577"/>
    </location>
</feature>
<feature type="coiled-coil region" evidence="6">
    <location>
        <begin position="196"/>
        <end position="273"/>
    </location>
</feature>
<dbReference type="GO" id="GO:0007165">
    <property type="term" value="P:signal transduction"/>
    <property type="evidence" value="ECO:0007669"/>
    <property type="project" value="InterPro"/>
</dbReference>
<dbReference type="EMBL" id="JAGTTL010000004">
    <property type="protein sequence ID" value="KAK6323834.1"/>
    <property type="molecule type" value="Genomic_DNA"/>
</dbReference>
<dbReference type="InterPro" id="IPR019528">
    <property type="entry name" value="PACT_domain"/>
</dbReference>
<feature type="compositionally biased region" description="Basic and acidic residues" evidence="7">
    <location>
        <begin position="3126"/>
        <end position="3138"/>
    </location>
</feature>
<feature type="compositionally biased region" description="Basic and acidic residues" evidence="7">
    <location>
        <begin position="44"/>
        <end position="67"/>
    </location>
</feature>
<feature type="coiled-coil region" evidence="6">
    <location>
        <begin position="677"/>
        <end position="758"/>
    </location>
</feature>
<feature type="compositionally biased region" description="Polar residues" evidence="7">
    <location>
        <begin position="1908"/>
        <end position="1924"/>
    </location>
</feature>
<feature type="compositionally biased region" description="Basic residues" evidence="7">
    <location>
        <begin position="1199"/>
        <end position="1209"/>
    </location>
</feature>
<feature type="coiled-coil region" evidence="6">
    <location>
        <begin position="426"/>
        <end position="474"/>
    </location>
</feature>
<keyword evidence="5" id="KW-0206">Cytoskeleton</keyword>
<feature type="compositionally biased region" description="Polar residues" evidence="7">
    <location>
        <begin position="1244"/>
        <end position="1255"/>
    </location>
</feature>
<feature type="region of interest" description="Disordered" evidence="7">
    <location>
        <begin position="2956"/>
        <end position="3072"/>
    </location>
</feature>
<comment type="subcellular location">
    <subcellularLocation>
        <location evidence="1">Cytoplasm</location>
        <location evidence="1">Cytoskeleton</location>
        <location evidence="1">Microtubule organizing center</location>
        <location evidence="1">Centrosome</location>
    </subcellularLocation>
</comment>
<evidence type="ECO:0000256" key="4">
    <source>
        <dbReference type="ARBA" id="ARBA00023054"/>
    </source>
</evidence>
<feature type="compositionally biased region" description="Polar residues" evidence="7">
    <location>
        <begin position="1098"/>
        <end position="1112"/>
    </location>
</feature>
<feature type="region of interest" description="Disordered" evidence="7">
    <location>
        <begin position="2643"/>
        <end position="2668"/>
    </location>
</feature>
<gene>
    <name evidence="9" type="ORF">J4Q44_G00061730</name>
</gene>